<sequence>MLLRVAPQFGNNRCTVAAAMVAAGRMLEQLFITASIGDQARIMRPNVNSGCSTLENAASLAPVVRNLPPYPLPPPTPAHLHVHLHQHQQPGTQQQNPHVRHQQNFHAQQHLVQQQQQQQIYKNQGPNHWLTPHFNAGVPHQTAANKNGIGRHQSLQQPHLRMPPAHQQHQYQQYLSSMQPQPQHQPSRPPHHFNVYNAANPPRTIPEQLSVGSSTTSQVHPHNFTKLPPSTMVNQQLIHECAGIPLISNASTHLTAAQRQRVQRKLSRSPAPHPKLTPVGGGDGGVEQAYNLHHSGAYMVRNSNTASCTQISQLAVHAKGVPLLLHKQHQKQLQPQSSVGQNWSMSKNGSNGFPTTGVVKSTEKPIRSTLRYQHSAPAALNSRGKENNTTPTEEHATSETSKDNGESGETALPRIIKPRKRRKKDRKPINNGIFLKLDALSHSGSTLAQQDNIKAGQAAGAETTSQTELMRRQPQQLQLQSHWYAQDDANENLYKFINFYIGNAQSMNSAASGSVIDSKSAYQDCKPKGLLQSSCLKSLVDVNSAKNTQDEHGLCFCHNCDPLRSIWDYPLRRSLSDSSTASERTHSSTSSSSASSTTSSSPSHASAAETSISSPSPSTPLTDVALSPTSALSRANRVGVIGSNRNVLDSKRDVTKRNADINISDAFGVKAAANGCLSDSNDSGYGDILGGINIADDFFSQNAYNNTAALAMPPLFDTAELMLNVDPFETKISKLYSSADNSLLPLLPATADALLTESINEISRKLIETCGSELPNELACSTARSTSAYSRCSSDLSADSGIDSAAILNCDDLVFKFDDLSFVLDSAEKKNLYANNNKENNNGSGNNNPATLERGATNTFSNLLQLPAMAATATAPKTGTPTASDEESFLIDAANINLQFDVNNNGNKSIFEFESENKRSQENHHLQQQQQQQQQQQHNQQFINNCFDLVWPTTFEHCIRETATKIFDLDMENNWAH</sequence>
<keyword evidence="3" id="KW-1185">Reference proteome</keyword>
<feature type="region of interest" description="Disordered" evidence="1">
    <location>
        <begin position="328"/>
        <end position="428"/>
    </location>
</feature>
<feature type="compositionally biased region" description="Basic and acidic residues" evidence="1">
    <location>
        <begin position="392"/>
        <end position="405"/>
    </location>
</feature>
<feature type="region of interest" description="Disordered" evidence="1">
    <location>
        <begin position="577"/>
        <end position="625"/>
    </location>
</feature>
<gene>
    <name evidence="2" type="ORF">CCAP1982_LOCUS3775</name>
</gene>
<feature type="region of interest" description="Disordered" evidence="1">
    <location>
        <begin position="834"/>
        <end position="854"/>
    </location>
</feature>
<dbReference type="Proteomes" id="UP000606786">
    <property type="component" value="Unassembled WGS sequence"/>
</dbReference>
<name>A0A811U9P6_CERCA</name>
<organism evidence="2 3">
    <name type="scientific">Ceratitis capitata</name>
    <name type="common">Mediterranean fruit fly</name>
    <name type="synonym">Tephritis capitata</name>
    <dbReference type="NCBI Taxonomy" id="7213"/>
    <lineage>
        <taxon>Eukaryota</taxon>
        <taxon>Metazoa</taxon>
        <taxon>Ecdysozoa</taxon>
        <taxon>Arthropoda</taxon>
        <taxon>Hexapoda</taxon>
        <taxon>Insecta</taxon>
        <taxon>Pterygota</taxon>
        <taxon>Neoptera</taxon>
        <taxon>Endopterygota</taxon>
        <taxon>Diptera</taxon>
        <taxon>Brachycera</taxon>
        <taxon>Muscomorpha</taxon>
        <taxon>Tephritoidea</taxon>
        <taxon>Tephritidae</taxon>
        <taxon>Ceratitis</taxon>
        <taxon>Ceratitis</taxon>
    </lineage>
</organism>
<feature type="compositionally biased region" description="Basic residues" evidence="1">
    <location>
        <begin position="416"/>
        <end position="426"/>
    </location>
</feature>
<reference evidence="2" key="1">
    <citation type="submission" date="2020-11" db="EMBL/GenBank/DDBJ databases">
        <authorList>
            <person name="Whitehead M."/>
        </authorList>
    </citation>
    <scope>NUCLEOTIDE SEQUENCE</scope>
    <source>
        <strain evidence="2">EGII</strain>
    </source>
</reference>
<dbReference type="EMBL" id="CAJHJT010000001">
    <property type="protein sequence ID" value="CAD6995048.1"/>
    <property type="molecule type" value="Genomic_DNA"/>
</dbReference>
<feature type="compositionally biased region" description="Low complexity" evidence="1">
    <location>
        <begin position="166"/>
        <end position="186"/>
    </location>
</feature>
<evidence type="ECO:0000313" key="3">
    <source>
        <dbReference type="Proteomes" id="UP000606786"/>
    </source>
</evidence>
<feature type="compositionally biased region" description="Polar residues" evidence="1">
    <location>
        <begin position="337"/>
        <end position="354"/>
    </location>
</feature>
<dbReference type="AlphaFoldDB" id="A0A811U9P6"/>
<evidence type="ECO:0000256" key="1">
    <source>
        <dbReference type="SAM" id="MobiDB-lite"/>
    </source>
</evidence>
<feature type="compositionally biased region" description="Low complexity" evidence="1">
    <location>
        <begin position="834"/>
        <end position="848"/>
    </location>
</feature>
<feature type="region of interest" description="Disordered" evidence="1">
    <location>
        <begin position="160"/>
        <end position="193"/>
    </location>
</feature>
<evidence type="ECO:0000313" key="2">
    <source>
        <dbReference type="EMBL" id="CAD6995048.1"/>
    </source>
</evidence>
<protein>
    <submittedName>
        <fullName evidence="2">(Mediterranean fruit fly) hypothetical protein</fullName>
    </submittedName>
</protein>
<accession>A0A811U9P6</accession>
<proteinExistence type="predicted"/>
<feature type="region of interest" description="Disordered" evidence="1">
    <location>
        <begin position="264"/>
        <end position="284"/>
    </location>
</feature>
<feature type="compositionally biased region" description="Low complexity" evidence="1">
    <location>
        <begin position="577"/>
        <end position="622"/>
    </location>
</feature>
<comment type="caution">
    <text evidence="2">The sequence shown here is derived from an EMBL/GenBank/DDBJ whole genome shotgun (WGS) entry which is preliminary data.</text>
</comment>